<keyword evidence="5" id="KW-1185">Reference proteome</keyword>
<proteinExistence type="predicted"/>
<dbReference type="Gene3D" id="2.60.40.420">
    <property type="entry name" value="Cupredoxins - blue copper proteins"/>
    <property type="match status" value="1"/>
</dbReference>
<name>A0ABR0S5Y0_9HYPO</name>
<feature type="transmembrane region" description="Helical" evidence="2">
    <location>
        <begin position="180"/>
        <end position="202"/>
    </location>
</feature>
<keyword evidence="2" id="KW-0472">Membrane</keyword>
<dbReference type="PANTHER" id="PTHR34883">
    <property type="entry name" value="SERINE-RICH PROTEIN, PUTATIVE-RELATED-RELATED"/>
    <property type="match status" value="1"/>
</dbReference>
<feature type="region of interest" description="Disordered" evidence="1">
    <location>
        <begin position="146"/>
        <end position="178"/>
    </location>
</feature>
<keyword evidence="2" id="KW-0812">Transmembrane</keyword>
<feature type="compositionally biased region" description="Low complexity" evidence="1">
    <location>
        <begin position="147"/>
        <end position="178"/>
    </location>
</feature>
<feature type="chain" id="PRO_5045597569" evidence="3">
    <location>
        <begin position="18"/>
        <end position="203"/>
    </location>
</feature>
<evidence type="ECO:0000256" key="3">
    <source>
        <dbReference type="SAM" id="SignalP"/>
    </source>
</evidence>
<organism evidence="4 5">
    <name type="scientific">Cladobotryum mycophilum</name>
    <dbReference type="NCBI Taxonomy" id="491253"/>
    <lineage>
        <taxon>Eukaryota</taxon>
        <taxon>Fungi</taxon>
        <taxon>Dikarya</taxon>
        <taxon>Ascomycota</taxon>
        <taxon>Pezizomycotina</taxon>
        <taxon>Sordariomycetes</taxon>
        <taxon>Hypocreomycetidae</taxon>
        <taxon>Hypocreales</taxon>
        <taxon>Hypocreaceae</taxon>
        <taxon>Cladobotryum</taxon>
    </lineage>
</organism>
<dbReference type="InterPro" id="IPR008972">
    <property type="entry name" value="Cupredoxin"/>
</dbReference>
<dbReference type="CDD" id="cd00920">
    <property type="entry name" value="Cupredoxin"/>
    <property type="match status" value="1"/>
</dbReference>
<comment type="caution">
    <text evidence="4">The sequence shown here is derived from an EMBL/GenBank/DDBJ whole genome shotgun (WGS) entry which is preliminary data.</text>
</comment>
<dbReference type="SUPFAM" id="SSF49503">
    <property type="entry name" value="Cupredoxins"/>
    <property type="match status" value="1"/>
</dbReference>
<evidence type="ECO:0000313" key="4">
    <source>
        <dbReference type="EMBL" id="KAK5987578.1"/>
    </source>
</evidence>
<feature type="signal peptide" evidence="3">
    <location>
        <begin position="1"/>
        <end position="17"/>
    </location>
</feature>
<evidence type="ECO:0000256" key="1">
    <source>
        <dbReference type="SAM" id="MobiDB-lite"/>
    </source>
</evidence>
<sequence>MHFTTITTIALSALASAKTIRIDSGKDGLTFSPADIKADVGDILEWHFFPQNHSVVAADFAGPCKPAAKGGFFSSWMPTASGEGKDVFRVTVQDTKPIWFYCSQGKHCEAGMVGAVNANSNHTLVEFKAAAAKAASNESPSGGVFGGTVAAAGSTPSGTTGTNSSSPSNTSGKPSPTTNAAVSLNGMFGVAAAVVGMAVALAA</sequence>
<reference evidence="4 5" key="1">
    <citation type="submission" date="2024-01" db="EMBL/GenBank/DDBJ databases">
        <title>Complete genome of Cladobotryum mycophilum ATHUM6906.</title>
        <authorList>
            <person name="Christinaki A.C."/>
            <person name="Myridakis A.I."/>
            <person name="Kouvelis V.N."/>
        </authorList>
    </citation>
    <scope>NUCLEOTIDE SEQUENCE [LARGE SCALE GENOMIC DNA]</scope>
    <source>
        <strain evidence="4 5">ATHUM6906</strain>
    </source>
</reference>
<dbReference type="InterPro" id="IPR052953">
    <property type="entry name" value="Ser-rich/MCO-related"/>
</dbReference>
<keyword evidence="2" id="KW-1133">Transmembrane helix</keyword>
<evidence type="ECO:0000313" key="5">
    <source>
        <dbReference type="Proteomes" id="UP001338125"/>
    </source>
</evidence>
<evidence type="ECO:0000256" key="2">
    <source>
        <dbReference type="SAM" id="Phobius"/>
    </source>
</evidence>
<gene>
    <name evidence="4" type="ORF">PT974_11710</name>
</gene>
<protein>
    <submittedName>
        <fullName evidence="4">GPI-anchored cupredoxin</fullName>
    </submittedName>
</protein>
<dbReference type="PANTHER" id="PTHR34883:SF20">
    <property type="entry name" value="PHYTOCYANIN DOMAIN-CONTAINING PROTEIN"/>
    <property type="match status" value="1"/>
</dbReference>
<dbReference type="EMBL" id="JAVFKD010000016">
    <property type="protein sequence ID" value="KAK5987578.1"/>
    <property type="molecule type" value="Genomic_DNA"/>
</dbReference>
<accession>A0ABR0S5Y0</accession>
<dbReference type="Proteomes" id="UP001338125">
    <property type="component" value="Unassembled WGS sequence"/>
</dbReference>
<keyword evidence="3" id="KW-0732">Signal</keyword>